<reference evidence="2" key="1">
    <citation type="submission" date="2020-09" db="EMBL/GenBank/DDBJ databases">
        <authorList>
            <person name="Kim M.K."/>
        </authorList>
    </citation>
    <scope>NUCLEOTIDE SEQUENCE</scope>
    <source>
        <strain evidence="2">BT664</strain>
    </source>
</reference>
<dbReference type="RefSeq" id="WP_191004325.1">
    <property type="nucleotide sequence ID" value="NZ_JACXAD010000005.1"/>
</dbReference>
<evidence type="ECO:0000256" key="1">
    <source>
        <dbReference type="SAM" id="SignalP"/>
    </source>
</evidence>
<name>A0A927BCD4_9BACT</name>
<dbReference type="PANTHER" id="PTHR11319:SF35">
    <property type="entry name" value="OUTER MEMBRANE PROTEIN PMPC-RELATED"/>
    <property type="match status" value="1"/>
</dbReference>
<dbReference type="Proteomes" id="UP000612233">
    <property type="component" value="Unassembled WGS sequence"/>
</dbReference>
<feature type="chain" id="PRO_5037273225" description="T9SS type A sorting domain-containing protein" evidence="1">
    <location>
        <begin position="20"/>
        <end position="729"/>
    </location>
</feature>
<proteinExistence type="predicted"/>
<dbReference type="EMBL" id="JACXAD010000005">
    <property type="protein sequence ID" value="MBD2767508.1"/>
    <property type="molecule type" value="Genomic_DNA"/>
</dbReference>
<dbReference type="InterPro" id="IPR011050">
    <property type="entry name" value="Pectin_lyase_fold/virulence"/>
</dbReference>
<comment type="caution">
    <text evidence="2">The sequence shown here is derived from an EMBL/GenBank/DDBJ whole genome shotgun (WGS) entry which is preliminary data.</text>
</comment>
<dbReference type="InterPro" id="IPR059226">
    <property type="entry name" value="Choice_anch_Q_dom"/>
</dbReference>
<protein>
    <recommendedName>
        <fullName evidence="4">T9SS type A sorting domain-containing protein</fullName>
    </recommendedName>
</protein>
<dbReference type="NCBIfam" id="NF041518">
    <property type="entry name" value="choice_anch_Q"/>
    <property type="match status" value="1"/>
</dbReference>
<evidence type="ECO:0000313" key="3">
    <source>
        <dbReference type="Proteomes" id="UP000612233"/>
    </source>
</evidence>
<evidence type="ECO:0008006" key="4">
    <source>
        <dbReference type="Google" id="ProtNLM"/>
    </source>
</evidence>
<keyword evidence="1" id="KW-0732">Signal</keyword>
<feature type="signal peptide" evidence="1">
    <location>
        <begin position="1"/>
        <end position="19"/>
    </location>
</feature>
<organism evidence="2 3">
    <name type="scientific">Hymenobacter montanus</name>
    <dbReference type="NCBI Taxonomy" id="2771359"/>
    <lineage>
        <taxon>Bacteria</taxon>
        <taxon>Pseudomonadati</taxon>
        <taxon>Bacteroidota</taxon>
        <taxon>Cytophagia</taxon>
        <taxon>Cytophagales</taxon>
        <taxon>Hymenobacteraceae</taxon>
        <taxon>Hymenobacter</taxon>
    </lineage>
</organism>
<dbReference type="InterPro" id="IPR006626">
    <property type="entry name" value="PbH1"/>
</dbReference>
<accession>A0A927BCD4</accession>
<dbReference type="PANTHER" id="PTHR11319">
    <property type="entry name" value="G PROTEIN-COUPLED RECEPTOR-RELATED"/>
    <property type="match status" value="1"/>
</dbReference>
<dbReference type="SMART" id="SM00710">
    <property type="entry name" value="PbH1"/>
    <property type="match status" value="4"/>
</dbReference>
<keyword evidence="3" id="KW-1185">Reference proteome</keyword>
<dbReference type="AlphaFoldDB" id="A0A927BCD4"/>
<evidence type="ECO:0000313" key="2">
    <source>
        <dbReference type="EMBL" id="MBD2767508.1"/>
    </source>
</evidence>
<dbReference type="SUPFAM" id="SSF51126">
    <property type="entry name" value="Pectin lyase-like"/>
    <property type="match status" value="2"/>
</dbReference>
<gene>
    <name evidence="2" type="ORF">IC235_06335</name>
</gene>
<sequence>MKRWVCLSLLLLGWSPAFAATFTIANGDVAGLAAAINAANTNNQADIINLATNGTYVFTTINNIVTDMPDPGYIETEGPVALPVILGEPAPAVDLIINLNGSVLRRSSAAPLMRLLQGQNSSDLSWQLNGGTIRDFESPADNPLPGHGGGGGAVVVGISNTFSSESMTFENCTSNSLEERSGAALQVGGASQITLRNSTYRNNTGTSYGGAVTVLGSDVRIENCVFDHNTCTEGGGAAVYVDGLRKTSGDNFTGPGGLGEIIGCTFTNNTAPFYGAVFLQGYNLDQWVVRNCQFTNNTATKLPGPNIPGGKAGGLWHNTHNNGRFEVSNCTFENNEAREHGGGVGCGRGDNKFINCTFYGNKTFEPGGLGGALYQYGNENKAIDDPEEWFTTIVNCTFANNMAGGYGGAWSISTDNGAIRGSVQNTIIANNRAYQQCGYPVPPDCVPYNNAHNCGSILNNNGNNIEYPERNSITDPNDTPCFPRPVVVNSNTMPVIDPRLSPPASNGGPTRTMALQANSPAINAGSGCPATDQRGLARVGACDIGAYEFSTPLPVELAAFSVVARGGVAHLSWRTASETSNAGFGVEVSSDGQQFRRLGWVAGQGSRPYPTDYTFADPALPSYAGPLVYYRLQQIDEGGTGRFSPVRSVSVPVSGALGLQLWPNPARQRVRVGGVEAGQAVRVYDLSGRLVLATTAPVSGPSELELPAGLPRGSYLVRAGVRAGRLVLE</sequence>